<evidence type="ECO:0000313" key="2">
    <source>
        <dbReference type="EMBL" id="OJD09869.1"/>
    </source>
</evidence>
<accession>A0A1J9Q3X2</accession>
<gene>
    <name evidence="2" type="ORF">AJ78_08890</name>
</gene>
<name>A0A1J9Q3X2_9EURO</name>
<protein>
    <submittedName>
        <fullName evidence="2">Uncharacterized protein</fullName>
    </submittedName>
</protein>
<evidence type="ECO:0000256" key="1">
    <source>
        <dbReference type="SAM" id="MobiDB-lite"/>
    </source>
</evidence>
<feature type="compositionally biased region" description="Basic and acidic residues" evidence="1">
    <location>
        <begin position="134"/>
        <end position="147"/>
    </location>
</feature>
<dbReference type="Proteomes" id="UP000182235">
    <property type="component" value="Unassembled WGS sequence"/>
</dbReference>
<feature type="compositionally biased region" description="Polar residues" evidence="1">
    <location>
        <begin position="116"/>
        <end position="127"/>
    </location>
</feature>
<dbReference type="OrthoDB" id="4183854at2759"/>
<feature type="region of interest" description="Disordered" evidence="1">
    <location>
        <begin position="89"/>
        <end position="156"/>
    </location>
</feature>
<feature type="compositionally biased region" description="Polar residues" evidence="1">
    <location>
        <begin position="92"/>
        <end position="107"/>
    </location>
</feature>
<dbReference type="EMBL" id="LGRN01001079">
    <property type="protein sequence ID" value="OJD09869.1"/>
    <property type="molecule type" value="Genomic_DNA"/>
</dbReference>
<keyword evidence="3" id="KW-1185">Reference proteome</keyword>
<sequence>MGTAMYNITSPGSADGSLSTQLDTAHLLKANTFDSQSNEEPLHLLSMLMPMPLFSAFVHLSKNEAIDAPPPSLQLSNFFDDLIKEAHPSPSDVANDSLSLQDPTSHMASDYRDGNTSKGSLNDSNGSIKAGPRPGEEGHIQAHRSEEATPPVSDHWEGDAWRETLDKQEYIILPLFQVTIQALVSKRNGHEAYKIVGRMDLQQARGYSTKEKQ</sequence>
<proteinExistence type="predicted"/>
<dbReference type="VEuPathDB" id="FungiDB:AJ78_08890"/>
<evidence type="ECO:0000313" key="3">
    <source>
        <dbReference type="Proteomes" id="UP000182235"/>
    </source>
</evidence>
<reference evidence="2 3" key="1">
    <citation type="submission" date="2015-07" db="EMBL/GenBank/DDBJ databases">
        <title>Emmonsia species relationships and genome sequence.</title>
        <authorList>
            <consortium name="The Broad Institute Genomics Platform"/>
            <person name="Cuomo C.A."/>
            <person name="Munoz J.F."/>
            <person name="Imamovic A."/>
            <person name="Priest M.E."/>
            <person name="Young S."/>
            <person name="Clay O.K."/>
            <person name="McEwen J.G."/>
        </authorList>
    </citation>
    <scope>NUCLEOTIDE SEQUENCE [LARGE SCALE GENOMIC DNA]</scope>
    <source>
        <strain evidence="2 3">UAMH 9510</strain>
    </source>
</reference>
<comment type="caution">
    <text evidence="2">The sequence shown here is derived from an EMBL/GenBank/DDBJ whole genome shotgun (WGS) entry which is preliminary data.</text>
</comment>
<dbReference type="AlphaFoldDB" id="A0A1J9Q3X2"/>
<organism evidence="2 3">
    <name type="scientific">Emergomyces pasteurianus Ep9510</name>
    <dbReference type="NCBI Taxonomy" id="1447872"/>
    <lineage>
        <taxon>Eukaryota</taxon>
        <taxon>Fungi</taxon>
        <taxon>Dikarya</taxon>
        <taxon>Ascomycota</taxon>
        <taxon>Pezizomycotina</taxon>
        <taxon>Eurotiomycetes</taxon>
        <taxon>Eurotiomycetidae</taxon>
        <taxon>Onygenales</taxon>
        <taxon>Ajellomycetaceae</taxon>
        <taxon>Emergomyces</taxon>
    </lineage>
</organism>